<sequence>MTILGYTPGQVAKALVAALTSVVALCTLAVATFTDGPLVQVGAYATAALLVLNPILVYAKAAAPILVGGDGDGRHSVAE</sequence>
<keyword evidence="1" id="KW-0472">Membrane</keyword>
<dbReference type="RefSeq" id="WP_010836611.1">
    <property type="nucleotide sequence ID" value="NZ_QRCM01000001.1"/>
</dbReference>
<keyword evidence="1" id="KW-0812">Transmembrane</keyword>
<reference evidence="2 3" key="1">
    <citation type="submission" date="2018-07" db="EMBL/GenBank/DDBJ databases">
        <title>Genome sequence of Rhodococcus rhodnii ATCC 35071 from Rhodnius prolixus.</title>
        <authorList>
            <person name="Patel V."/>
            <person name="Vogel K.J."/>
        </authorList>
    </citation>
    <scope>NUCLEOTIDE SEQUENCE [LARGE SCALE GENOMIC DNA]</scope>
    <source>
        <strain evidence="2 3">ATCC 35071</strain>
    </source>
</reference>
<dbReference type="Proteomes" id="UP000471120">
    <property type="component" value="Unassembled WGS sequence"/>
</dbReference>
<organism evidence="2 3">
    <name type="scientific">Rhodococcus rhodnii</name>
    <dbReference type="NCBI Taxonomy" id="38312"/>
    <lineage>
        <taxon>Bacteria</taxon>
        <taxon>Bacillati</taxon>
        <taxon>Actinomycetota</taxon>
        <taxon>Actinomycetes</taxon>
        <taxon>Mycobacteriales</taxon>
        <taxon>Nocardiaceae</taxon>
        <taxon>Rhodococcus</taxon>
    </lineage>
</organism>
<accession>A0A6P2CEB1</accession>
<feature type="transmembrane region" description="Helical" evidence="1">
    <location>
        <begin position="41"/>
        <end position="59"/>
    </location>
</feature>
<evidence type="ECO:0000313" key="3">
    <source>
        <dbReference type="Proteomes" id="UP000471120"/>
    </source>
</evidence>
<keyword evidence="1" id="KW-1133">Transmembrane helix</keyword>
<dbReference type="AlphaFoldDB" id="A0A6P2CEB1"/>
<proteinExistence type="predicted"/>
<evidence type="ECO:0000313" key="2">
    <source>
        <dbReference type="EMBL" id="TXG90702.1"/>
    </source>
</evidence>
<gene>
    <name evidence="2" type="ORF">DW322_11340</name>
</gene>
<evidence type="ECO:0000256" key="1">
    <source>
        <dbReference type="SAM" id="Phobius"/>
    </source>
</evidence>
<comment type="caution">
    <text evidence="2">The sequence shown here is derived from an EMBL/GenBank/DDBJ whole genome shotgun (WGS) entry which is preliminary data.</text>
</comment>
<dbReference type="EMBL" id="QRCM01000001">
    <property type="protein sequence ID" value="TXG90702.1"/>
    <property type="molecule type" value="Genomic_DNA"/>
</dbReference>
<name>A0A6P2CEB1_9NOCA</name>
<protein>
    <submittedName>
        <fullName evidence="2">Uncharacterized protein</fullName>
    </submittedName>
</protein>